<dbReference type="STRING" id="1423802.FC56_GL001020"/>
<dbReference type="RefSeq" id="WP_054671233.1">
    <property type="nucleotide sequence ID" value="NZ_AYZR01000009.1"/>
</dbReference>
<dbReference type="AlphaFoldDB" id="A0A0R2CZ69"/>
<evidence type="ECO:0000256" key="2">
    <source>
        <dbReference type="SAM" id="SignalP"/>
    </source>
</evidence>
<evidence type="ECO:0000313" key="4">
    <source>
        <dbReference type="Proteomes" id="UP000051256"/>
    </source>
</evidence>
<dbReference type="PATRIC" id="fig|1423802.4.peg.1033"/>
<dbReference type="EMBL" id="AYZR01000009">
    <property type="protein sequence ID" value="KRM93353.1"/>
    <property type="molecule type" value="Genomic_DNA"/>
</dbReference>
<gene>
    <name evidence="3" type="ORF">FC56_GL001020</name>
</gene>
<reference evidence="3 4" key="1">
    <citation type="journal article" date="2015" name="Genome Announc.">
        <title>Expanding the biotechnology potential of lactobacilli through comparative genomics of 213 strains and associated genera.</title>
        <authorList>
            <person name="Sun Z."/>
            <person name="Harris H.M."/>
            <person name="McCann A."/>
            <person name="Guo C."/>
            <person name="Argimon S."/>
            <person name="Zhang W."/>
            <person name="Yang X."/>
            <person name="Jeffery I.B."/>
            <person name="Cooney J.C."/>
            <person name="Kagawa T.F."/>
            <person name="Liu W."/>
            <person name="Song Y."/>
            <person name="Salvetti E."/>
            <person name="Wrobel A."/>
            <person name="Rasinkangas P."/>
            <person name="Parkhill J."/>
            <person name="Rea M.C."/>
            <person name="O'Sullivan O."/>
            <person name="Ritari J."/>
            <person name="Douillard F.P."/>
            <person name="Paul Ross R."/>
            <person name="Yang R."/>
            <person name="Briner A.E."/>
            <person name="Felis G.E."/>
            <person name="de Vos W.M."/>
            <person name="Barrangou R."/>
            <person name="Klaenhammer T.R."/>
            <person name="Caufield P.W."/>
            <person name="Cui Y."/>
            <person name="Zhang H."/>
            <person name="O'Toole P.W."/>
        </authorList>
    </citation>
    <scope>NUCLEOTIDE SEQUENCE [LARGE SCALE GENOMIC DNA]</scope>
    <source>
        <strain evidence="3 4">DSM 24302</strain>
    </source>
</reference>
<keyword evidence="2" id="KW-0732">Signal</keyword>
<evidence type="ECO:0000256" key="1">
    <source>
        <dbReference type="SAM" id="MobiDB-lite"/>
    </source>
</evidence>
<feature type="compositionally biased region" description="Low complexity" evidence="1">
    <location>
        <begin position="118"/>
        <end position="134"/>
    </location>
</feature>
<feature type="region of interest" description="Disordered" evidence="1">
    <location>
        <begin position="118"/>
        <end position="137"/>
    </location>
</feature>
<name>A0A0R2CZ69_9LACO</name>
<accession>A0A0R2CZ69</accession>
<protein>
    <submittedName>
        <fullName evidence="3">Uncharacterized protein</fullName>
    </submittedName>
</protein>
<feature type="chain" id="PRO_5006415893" evidence="2">
    <location>
        <begin position="27"/>
        <end position="246"/>
    </location>
</feature>
<feature type="signal peptide" evidence="2">
    <location>
        <begin position="1"/>
        <end position="26"/>
    </location>
</feature>
<organism evidence="3 4">
    <name type="scientific">Lentilactobacillus senioris DSM 24302 = JCM 17472</name>
    <dbReference type="NCBI Taxonomy" id="1423802"/>
    <lineage>
        <taxon>Bacteria</taxon>
        <taxon>Bacillati</taxon>
        <taxon>Bacillota</taxon>
        <taxon>Bacilli</taxon>
        <taxon>Lactobacillales</taxon>
        <taxon>Lactobacillaceae</taxon>
        <taxon>Lentilactobacillus</taxon>
    </lineage>
</organism>
<comment type="caution">
    <text evidence="3">The sequence shown here is derived from an EMBL/GenBank/DDBJ whole genome shotgun (WGS) entry which is preliminary data.</text>
</comment>
<dbReference type="Proteomes" id="UP000051256">
    <property type="component" value="Unassembled WGS sequence"/>
</dbReference>
<evidence type="ECO:0000313" key="3">
    <source>
        <dbReference type="EMBL" id="KRM93353.1"/>
    </source>
</evidence>
<keyword evidence="4" id="KW-1185">Reference proteome</keyword>
<proteinExistence type="predicted"/>
<sequence>MKKFKLASFIAALAVALFVGSTSASAKTASPSLSVNPVVNNSKTITGKATKGVGIVVRTGRGSAGKTLAKSTASKTTGKYTVKLKSAVKTNQKLYVYARRSSTSYFFRIITVQAKSANSSSTSKTNSSSSKSSNVNISTPTGTWKSNSHNGYNLVYSFSQSKGFNSYLYKNGKKVKTVVSYASYNVKANSPKFWQINYQPKGSKTTKKFYIHFSSNKRFYLVNSKEKVAKQSIAGRPAATYYFNLK</sequence>